<dbReference type="Proteomes" id="UP000185936">
    <property type="component" value="Unassembled WGS sequence"/>
</dbReference>
<dbReference type="EMBL" id="FTNR01000003">
    <property type="protein sequence ID" value="SIR82297.1"/>
    <property type="molecule type" value="Genomic_DNA"/>
</dbReference>
<sequence>MSKHRPRALRRDLESLVDDLLPAAEATVFAWVVVEYPGMHPNMLPETIRNDVELDDTQIEHALDSLVDRGLFESLGDVPDDGRWFVEPVKDDSFVDRTHTWIEAHGTTEHVDRFTSLEARLKSALDEMRQNDRVEIVDQTASTNGHGSFEEDLDWENYARASEICVSSFSLETMPDFFEPRLISALENGVDVRILLLHPNLGVELERKRADETIRDGIATIESLQDRCANANGTLSYRLVSDRGHAYFYGLLVRSELPEECTYRVFVRDIDRERGVTAKLVRGEEQTTMYLLLRQYFEAAWENGHEPGPIGFAKRNWLYGLTIVPVFGLYLWLSGAIDDLSFALIQAVAIPIAAELVKDGLFALGNR</sequence>
<keyword evidence="2" id="KW-1185">Reference proteome</keyword>
<reference evidence="2" key="1">
    <citation type="submission" date="2017-01" db="EMBL/GenBank/DDBJ databases">
        <authorList>
            <person name="Varghese N."/>
            <person name="Submissions S."/>
        </authorList>
    </citation>
    <scope>NUCLEOTIDE SEQUENCE [LARGE SCALE GENOMIC DNA]</scope>
    <source>
        <strain evidence="2">type strain: HArc-</strain>
    </source>
</reference>
<protein>
    <submittedName>
        <fullName evidence="1">Uncharacterized protein</fullName>
    </submittedName>
</protein>
<dbReference type="STRING" id="308853.SAMN05421752_103152"/>
<name>A0A1N7E2G7_9EURY</name>
<gene>
    <name evidence="1" type="ORF">SAMN05421752_103152</name>
</gene>
<dbReference type="AlphaFoldDB" id="A0A1N7E2G7"/>
<evidence type="ECO:0000313" key="1">
    <source>
        <dbReference type="EMBL" id="SIR82297.1"/>
    </source>
</evidence>
<dbReference type="RefSeq" id="WP_076608274.1">
    <property type="nucleotide sequence ID" value="NZ_FTNR01000003.1"/>
</dbReference>
<accession>A0A1N7E2G7</accession>
<evidence type="ECO:0000313" key="2">
    <source>
        <dbReference type="Proteomes" id="UP000185936"/>
    </source>
</evidence>
<dbReference type="OrthoDB" id="386709at2157"/>
<proteinExistence type="predicted"/>
<organism evidence="1 2">
    <name type="scientific">Natronorubrum thiooxidans</name>
    <dbReference type="NCBI Taxonomy" id="308853"/>
    <lineage>
        <taxon>Archaea</taxon>
        <taxon>Methanobacteriati</taxon>
        <taxon>Methanobacteriota</taxon>
        <taxon>Stenosarchaea group</taxon>
        <taxon>Halobacteria</taxon>
        <taxon>Halobacteriales</taxon>
        <taxon>Natrialbaceae</taxon>
        <taxon>Natronorubrum</taxon>
    </lineage>
</organism>